<gene>
    <name evidence="2" type="ORF">NM203_26930</name>
</gene>
<accession>A0ABT1MDG3</accession>
<dbReference type="InterPro" id="IPR000014">
    <property type="entry name" value="PAS"/>
</dbReference>
<dbReference type="InterPro" id="IPR035965">
    <property type="entry name" value="PAS-like_dom_sf"/>
</dbReference>
<evidence type="ECO:0000313" key="3">
    <source>
        <dbReference type="Proteomes" id="UP001651690"/>
    </source>
</evidence>
<comment type="caution">
    <text evidence="2">The sequence shown here is derived from an EMBL/GenBank/DDBJ whole genome shotgun (WGS) entry which is preliminary data.</text>
</comment>
<organism evidence="2 3">
    <name type="scientific">Mycolicibacterium arenosum</name>
    <dbReference type="NCBI Taxonomy" id="2952157"/>
    <lineage>
        <taxon>Bacteria</taxon>
        <taxon>Bacillati</taxon>
        <taxon>Actinomycetota</taxon>
        <taxon>Actinomycetes</taxon>
        <taxon>Mycobacteriales</taxon>
        <taxon>Mycobacteriaceae</taxon>
        <taxon>Mycolicibacterium</taxon>
    </lineage>
</organism>
<dbReference type="RefSeq" id="WP_255063680.1">
    <property type="nucleotide sequence ID" value="NZ_JANDBD010000013.1"/>
</dbReference>
<evidence type="ECO:0000259" key="1">
    <source>
        <dbReference type="PROSITE" id="PS50112"/>
    </source>
</evidence>
<name>A0ABT1MDG3_9MYCO</name>
<dbReference type="Proteomes" id="UP001651690">
    <property type="component" value="Unassembled WGS sequence"/>
</dbReference>
<protein>
    <submittedName>
        <fullName evidence="2">PAS domain-containing protein</fullName>
    </submittedName>
</protein>
<dbReference type="Gene3D" id="3.30.450.20">
    <property type="entry name" value="PAS domain"/>
    <property type="match status" value="1"/>
</dbReference>
<dbReference type="SUPFAM" id="SSF55785">
    <property type="entry name" value="PYP-like sensor domain (PAS domain)"/>
    <property type="match status" value="1"/>
</dbReference>
<reference evidence="2 3" key="1">
    <citation type="submission" date="2022-06" db="EMBL/GenBank/DDBJ databases">
        <title>Mycolicibacterium sp. CAU 1645 isolated from seawater.</title>
        <authorList>
            <person name="Kim W."/>
        </authorList>
    </citation>
    <scope>NUCLEOTIDE SEQUENCE [LARGE SCALE GENOMIC DNA]</scope>
    <source>
        <strain evidence="2 3">CAU 1645</strain>
    </source>
</reference>
<proteinExistence type="predicted"/>
<sequence length="132" mass="14615">MHDRRQTAAPTDLIDYLHELPALKLLDRLPIAMLAVALHGDIIYANQACADMLGYIDGATVARQPLPELLTDFGVAAPAECVERLRTKSASISWNHTENYAVQTRVSPPLLVRSTDPVLLISIIDLTEWIWG</sequence>
<dbReference type="PROSITE" id="PS50112">
    <property type="entry name" value="PAS"/>
    <property type="match status" value="1"/>
</dbReference>
<evidence type="ECO:0000313" key="2">
    <source>
        <dbReference type="EMBL" id="MCP9275832.1"/>
    </source>
</evidence>
<dbReference type="EMBL" id="JANDBD010000013">
    <property type="protein sequence ID" value="MCP9275832.1"/>
    <property type="molecule type" value="Genomic_DNA"/>
</dbReference>
<feature type="domain" description="PAS" evidence="1">
    <location>
        <begin position="24"/>
        <end position="70"/>
    </location>
</feature>
<dbReference type="CDD" id="cd00130">
    <property type="entry name" value="PAS"/>
    <property type="match status" value="1"/>
</dbReference>
<keyword evidence="3" id="KW-1185">Reference proteome</keyword>
<dbReference type="Pfam" id="PF13188">
    <property type="entry name" value="PAS_8"/>
    <property type="match status" value="1"/>
</dbReference>